<dbReference type="GeneID" id="14877521"/>
<evidence type="ECO:0000313" key="2">
    <source>
        <dbReference type="Proteomes" id="UP000007797"/>
    </source>
</evidence>
<evidence type="ECO:0000313" key="1">
    <source>
        <dbReference type="EMBL" id="EGG24614.1"/>
    </source>
</evidence>
<dbReference type="KEGG" id="dfa:DFA_02857"/>
<dbReference type="AlphaFoldDB" id="F4PIN4"/>
<dbReference type="EMBL" id="GL883006">
    <property type="protein sequence ID" value="EGG24614.1"/>
    <property type="molecule type" value="Genomic_DNA"/>
</dbReference>
<reference evidence="2" key="1">
    <citation type="journal article" date="2011" name="Genome Res.">
        <title>Phylogeny-wide analysis of social amoeba genomes highlights ancient origins for complex intercellular communication.</title>
        <authorList>
            <person name="Heidel A.J."/>
            <person name="Lawal H.M."/>
            <person name="Felder M."/>
            <person name="Schilde C."/>
            <person name="Helps N.R."/>
            <person name="Tunggal B."/>
            <person name="Rivero F."/>
            <person name="John U."/>
            <person name="Schleicher M."/>
            <person name="Eichinger L."/>
            <person name="Platzer M."/>
            <person name="Noegel A.A."/>
            <person name="Schaap P."/>
            <person name="Gloeckner G."/>
        </authorList>
    </citation>
    <scope>NUCLEOTIDE SEQUENCE [LARGE SCALE GENOMIC DNA]</scope>
    <source>
        <strain evidence="2">SH3</strain>
    </source>
</reference>
<dbReference type="RefSeq" id="XP_004362465.1">
    <property type="nucleotide sequence ID" value="XM_004362408.1"/>
</dbReference>
<organism evidence="1 2">
    <name type="scientific">Cavenderia fasciculata</name>
    <name type="common">Slime mold</name>
    <name type="synonym">Dictyostelium fasciculatum</name>
    <dbReference type="NCBI Taxonomy" id="261658"/>
    <lineage>
        <taxon>Eukaryota</taxon>
        <taxon>Amoebozoa</taxon>
        <taxon>Evosea</taxon>
        <taxon>Eumycetozoa</taxon>
        <taxon>Dictyostelia</taxon>
        <taxon>Acytosteliales</taxon>
        <taxon>Cavenderiaceae</taxon>
        <taxon>Cavenderia</taxon>
    </lineage>
</organism>
<protein>
    <submittedName>
        <fullName evidence="1">Uncharacterized protein</fullName>
    </submittedName>
</protein>
<keyword evidence="2" id="KW-1185">Reference proteome</keyword>
<gene>
    <name evidence="1" type="ORF">DFA_02857</name>
</gene>
<dbReference type="Proteomes" id="UP000007797">
    <property type="component" value="Unassembled WGS sequence"/>
</dbReference>
<name>F4PIN4_CACFS</name>
<sequence length="124" mass="14279">MDTDISSSLYSCANKKLNCKECGSILVKHPKRHIEGHPAPDQSYHCKRCDFQFTPCDEDGCDEIMWILGTVMIGSVMGNTTTLHGEQSFMKEYHDAPDFYQPDCPMEDEDCEYCIEWLEKNKLE</sequence>
<accession>F4PIN4</accession>
<proteinExistence type="predicted"/>